<evidence type="ECO:0000256" key="1">
    <source>
        <dbReference type="ARBA" id="ARBA00023125"/>
    </source>
</evidence>
<protein>
    <recommendedName>
        <fullName evidence="3">HTH CENPB-type domain-containing protein</fullName>
    </recommendedName>
</protein>
<gene>
    <name evidence="4" type="ORF">BSL78_02518</name>
</gene>
<keyword evidence="2" id="KW-0539">Nucleus</keyword>
<evidence type="ECO:0000313" key="5">
    <source>
        <dbReference type="Proteomes" id="UP000230750"/>
    </source>
</evidence>
<dbReference type="InterPro" id="IPR006600">
    <property type="entry name" value="HTH_CenpB_DNA-bd_dom"/>
</dbReference>
<organism evidence="4 5">
    <name type="scientific">Stichopus japonicus</name>
    <name type="common">Sea cucumber</name>
    <dbReference type="NCBI Taxonomy" id="307972"/>
    <lineage>
        <taxon>Eukaryota</taxon>
        <taxon>Metazoa</taxon>
        <taxon>Echinodermata</taxon>
        <taxon>Eleutherozoa</taxon>
        <taxon>Echinozoa</taxon>
        <taxon>Holothuroidea</taxon>
        <taxon>Aspidochirotacea</taxon>
        <taxon>Aspidochirotida</taxon>
        <taxon>Stichopodidae</taxon>
        <taxon>Apostichopus</taxon>
    </lineage>
</organism>
<name>A0A2G8LK40_STIJA</name>
<dbReference type="Pfam" id="PF05225">
    <property type="entry name" value="HTH_psq"/>
    <property type="match status" value="1"/>
</dbReference>
<dbReference type="Pfam" id="PF03221">
    <property type="entry name" value="HTH_Tnp_Tc5"/>
    <property type="match status" value="1"/>
</dbReference>
<dbReference type="OrthoDB" id="6258697at2759"/>
<dbReference type="AlphaFoldDB" id="A0A2G8LK40"/>
<dbReference type="PANTHER" id="PTHR19303:SF71">
    <property type="entry name" value="ZINC FINGER PHD-TYPE DOMAIN-CONTAINING PROTEIN"/>
    <property type="match status" value="1"/>
</dbReference>
<keyword evidence="5" id="KW-1185">Reference proteome</keyword>
<feature type="domain" description="HTH CENPB-type" evidence="3">
    <location>
        <begin position="51"/>
        <end position="128"/>
    </location>
</feature>
<dbReference type="GO" id="GO:0005634">
    <property type="term" value="C:nucleus"/>
    <property type="evidence" value="ECO:0007669"/>
    <property type="project" value="TreeGrafter"/>
</dbReference>
<sequence>MGQQGYGECYCSCFEGEMGLKRASKAFEVPKTTLRRRVKGTNIYAKQGDKSLGRLKPTFPPEIEEELVSYIIRMEEMMFGTTTTDVRRLAYQLAVRNQIPNKFDDDKEIAGLDWLAGFMKRHPQLSLRTPEATSAARARGFNQTAVGKFFDLLESLMEEHHFEPHNIYNVDETGMSTVQGKPSKIIAKKGRRQVGTLTSAERGTLVTAEICINVTGSFVPPLFIFPRVRMKPELMDGAPIGSIYECHKSGWMQLPIFARWFLHFH</sequence>
<evidence type="ECO:0000313" key="4">
    <source>
        <dbReference type="EMBL" id="PIK60582.1"/>
    </source>
</evidence>
<dbReference type="InterPro" id="IPR009057">
    <property type="entry name" value="Homeodomain-like_sf"/>
</dbReference>
<dbReference type="Gene3D" id="1.10.10.60">
    <property type="entry name" value="Homeodomain-like"/>
    <property type="match status" value="1"/>
</dbReference>
<dbReference type="EMBL" id="MRZV01000053">
    <property type="protein sequence ID" value="PIK60582.1"/>
    <property type="molecule type" value="Genomic_DNA"/>
</dbReference>
<proteinExistence type="predicted"/>
<evidence type="ECO:0000256" key="2">
    <source>
        <dbReference type="ARBA" id="ARBA00023242"/>
    </source>
</evidence>
<dbReference type="Proteomes" id="UP000230750">
    <property type="component" value="Unassembled WGS sequence"/>
</dbReference>
<dbReference type="PROSITE" id="PS51253">
    <property type="entry name" value="HTH_CENPB"/>
    <property type="match status" value="1"/>
</dbReference>
<dbReference type="InterPro" id="IPR050863">
    <property type="entry name" value="CenT-Element_Derived"/>
</dbReference>
<keyword evidence="1" id="KW-0238">DNA-binding</keyword>
<dbReference type="GO" id="GO:0003677">
    <property type="term" value="F:DNA binding"/>
    <property type="evidence" value="ECO:0007669"/>
    <property type="project" value="UniProtKB-KW"/>
</dbReference>
<reference evidence="4 5" key="1">
    <citation type="journal article" date="2017" name="PLoS Biol.">
        <title>The sea cucumber genome provides insights into morphological evolution and visceral regeneration.</title>
        <authorList>
            <person name="Zhang X."/>
            <person name="Sun L."/>
            <person name="Yuan J."/>
            <person name="Sun Y."/>
            <person name="Gao Y."/>
            <person name="Zhang L."/>
            <person name="Li S."/>
            <person name="Dai H."/>
            <person name="Hamel J.F."/>
            <person name="Liu C."/>
            <person name="Yu Y."/>
            <person name="Liu S."/>
            <person name="Lin W."/>
            <person name="Guo K."/>
            <person name="Jin S."/>
            <person name="Xu P."/>
            <person name="Storey K.B."/>
            <person name="Huan P."/>
            <person name="Zhang T."/>
            <person name="Zhou Y."/>
            <person name="Zhang J."/>
            <person name="Lin C."/>
            <person name="Li X."/>
            <person name="Xing L."/>
            <person name="Huo D."/>
            <person name="Sun M."/>
            <person name="Wang L."/>
            <person name="Mercier A."/>
            <person name="Li F."/>
            <person name="Yang H."/>
            <person name="Xiang J."/>
        </authorList>
    </citation>
    <scope>NUCLEOTIDE SEQUENCE [LARGE SCALE GENOMIC DNA]</scope>
    <source>
        <strain evidence="4">Shaxun</strain>
        <tissue evidence="4">Muscle</tissue>
    </source>
</reference>
<comment type="caution">
    <text evidence="4">The sequence shown here is derived from an EMBL/GenBank/DDBJ whole genome shotgun (WGS) entry which is preliminary data.</text>
</comment>
<dbReference type="STRING" id="307972.A0A2G8LK40"/>
<evidence type="ECO:0000259" key="3">
    <source>
        <dbReference type="PROSITE" id="PS51253"/>
    </source>
</evidence>
<dbReference type="SUPFAM" id="SSF46689">
    <property type="entry name" value="Homeodomain-like"/>
    <property type="match status" value="1"/>
</dbReference>
<dbReference type="InterPro" id="IPR007889">
    <property type="entry name" value="HTH_Psq"/>
</dbReference>
<dbReference type="PANTHER" id="PTHR19303">
    <property type="entry name" value="TRANSPOSON"/>
    <property type="match status" value="1"/>
</dbReference>
<accession>A0A2G8LK40</accession>